<dbReference type="EMBL" id="ML975167">
    <property type="protein sequence ID" value="KAF1810210.1"/>
    <property type="molecule type" value="Genomic_DNA"/>
</dbReference>
<evidence type="ECO:0000256" key="1">
    <source>
        <dbReference type="SAM" id="MobiDB-lite"/>
    </source>
</evidence>
<dbReference type="GeneID" id="54421370"/>
<reference evidence="6" key="3">
    <citation type="submission" date="2025-04" db="UniProtKB">
        <authorList>
            <consortium name="RefSeq"/>
        </authorList>
    </citation>
    <scope>IDENTIFICATION</scope>
    <source>
        <strain evidence="6">CBS 781.70</strain>
    </source>
</reference>
<dbReference type="InterPro" id="IPR055427">
    <property type="entry name" value="TRAPPC13_N"/>
</dbReference>
<dbReference type="Pfam" id="PF06159">
    <property type="entry name" value="TRAPPC13_N"/>
    <property type="match status" value="1"/>
</dbReference>
<dbReference type="AlphaFoldDB" id="A0A6G1FX05"/>
<sequence length="327" mass="35275">MSRQRAQSTSDAIKGPHSVSLKVLRLSRPSLAGQTALPALDEDKDLSLPRHASRGYPASDAHDLSTIAPVLRLPESFAAAYVGEFFTCTLCGNNEIDEGDETRAVSRVRITAEMQTPSNPGGAQVDLDTTNGGAEAADVAPGSSLQKIFRVELKEEGKHTLVVTVSYTETQFASEGKAAGGRMRTFRKLYQFVAMPLIGVRTKTNELPSKKDGARFCLEAQLENLSDHTVCLQSVDILPKPPFKPSSFNWELNLANPTSPTIGPRDVYQIAFLLEQQPTKDSGADVGPSLTPDKRLILGQLSIHWTSPMGDQGSLSTGWLTSILPSA</sequence>
<proteinExistence type="predicted"/>
<name>A0A6G1FX05_9PEZI</name>
<feature type="domain" description="Trafficking protein particle complex subunit 13 middle" evidence="3">
    <location>
        <begin position="200"/>
        <end position="325"/>
    </location>
</feature>
<reference evidence="4 6" key="1">
    <citation type="submission" date="2020-01" db="EMBL/GenBank/DDBJ databases">
        <authorList>
            <consortium name="DOE Joint Genome Institute"/>
            <person name="Haridas S."/>
            <person name="Albert R."/>
            <person name="Binder M."/>
            <person name="Bloem J."/>
            <person name="Labutti K."/>
            <person name="Salamov A."/>
            <person name="Andreopoulos B."/>
            <person name="Baker S.E."/>
            <person name="Barry K."/>
            <person name="Bills G."/>
            <person name="Bluhm B.H."/>
            <person name="Cannon C."/>
            <person name="Castanera R."/>
            <person name="Culley D.E."/>
            <person name="Daum C."/>
            <person name="Ezra D."/>
            <person name="Gonzalez J.B."/>
            <person name="Henrissat B."/>
            <person name="Kuo A."/>
            <person name="Liang C."/>
            <person name="Lipzen A."/>
            <person name="Lutzoni F."/>
            <person name="Magnuson J."/>
            <person name="Mondo S."/>
            <person name="Nolan M."/>
            <person name="Ohm R."/>
            <person name="Pangilinan J."/>
            <person name="Park H.-J."/>
            <person name="Ramirez L."/>
            <person name="Alfaro M."/>
            <person name="Sun H."/>
            <person name="Tritt A."/>
            <person name="Yoshinaga Y."/>
            <person name="Zwiers L.-H."/>
            <person name="Turgeon B.G."/>
            <person name="Goodwin S.B."/>
            <person name="Spatafora J.W."/>
            <person name="Crous P.W."/>
            <person name="Grigoriev I.V."/>
        </authorList>
    </citation>
    <scope>NUCLEOTIDE SEQUENCE</scope>
    <source>
        <strain evidence="4 6">CBS 781.70</strain>
    </source>
</reference>
<keyword evidence="5" id="KW-1185">Reference proteome</keyword>
<dbReference type="PANTHER" id="PTHR13134">
    <property type="entry name" value="TRAFFICKING PROTEIN PARTICLE COMPLEX SUBUNIT 13"/>
    <property type="match status" value="1"/>
</dbReference>
<organism evidence="4">
    <name type="scientific">Eremomyces bilateralis CBS 781.70</name>
    <dbReference type="NCBI Taxonomy" id="1392243"/>
    <lineage>
        <taxon>Eukaryota</taxon>
        <taxon>Fungi</taxon>
        <taxon>Dikarya</taxon>
        <taxon>Ascomycota</taxon>
        <taxon>Pezizomycotina</taxon>
        <taxon>Dothideomycetes</taxon>
        <taxon>Dothideomycetes incertae sedis</taxon>
        <taxon>Eremomycetales</taxon>
        <taxon>Eremomycetaceae</taxon>
        <taxon>Eremomyces</taxon>
    </lineage>
</organism>
<evidence type="ECO:0000259" key="3">
    <source>
        <dbReference type="Pfam" id="PF23647"/>
    </source>
</evidence>
<dbReference type="Pfam" id="PF23647">
    <property type="entry name" value="TRAPPC13_M"/>
    <property type="match status" value="1"/>
</dbReference>
<dbReference type="InterPro" id="IPR055429">
    <property type="entry name" value="TRAPPC13_M"/>
</dbReference>
<dbReference type="InterPro" id="IPR010378">
    <property type="entry name" value="TRAPPC13"/>
</dbReference>
<evidence type="ECO:0000313" key="5">
    <source>
        <dbReference type="Proteomes" id="UP000504638"/>
    </source>
</evidence>
<evidence type="ECO:0008006" key="7">
    <source>
        <dbReference type="Google" id="ProtNLM"/>
    </source>
</evidence>
<gene>
    <name evidence="4 6" type="ORF">P152DRAFT_467929</name>
</gene>
<protein>
    <recommendedName>
        <fullName evidence="7">DUF974-domain-containing protein</fullName>
    </recommendedName>
</protein>
<dbReference type="RefSeq" id="XP_033531841.1">
    <property type="nucleotide sequence ID" value="XM_033680800.1"/>
</dbReference>
<reference evidence="6" key="2">
    <citation type="submission" date="2020-04" db="EMBL/GenBank/DDBJ databases">
        <authorList>
            <consortium name="NCBI Genome Project"/>
        </authorList>
    </citation>
    <scope>NUCLEOTIDE SEQUENCE</scope>
    <source>
        <strain evidence="6">CBS 781.70</strain>
    </source>
</reference>
<evidence type="ECO:0000313" key="4">
    <source>
        <dbReference type="EMBL" id="KAF1810210.1"/>
    </source>
</evidence>
<accession>A0A6G1FX05</accession>
<dbReference type="Proteomes" id="UP000504638">
    <property type="component" value="Unplaced"/>
</dbReference>
<dbReference type="GO" id="GO:1990072">
    <property type="term" value="C:TRAPPIII protein complex"/>
    <property type="evidence" value="ECO:0007669"/>
    <property type="project" value="TreeGrafter"/>
</dbReference>
<dbReference type="OrthoDB" id="10250284at2759"/>
<evidence type="ECO:0000313" key="6">
    <source>
        <dbReference type="RefSeq" id="XP_033531841.1"/>
    </source>
</evidence>
<feature type="region of interest" description="Disordered" evidence="1">
    <location>
        <begin position="35"/>
        <end position="59"/>
    </location>
</feature>
<feature type="domain" description="Trafficking protein particle complex subunit 13 N-terminal" evidence="2">
    <location>
        <begin position="17"/>
        <end position="194"/>
    </location>
</feature>
<dbReference type="PANTHER" id="PTHR13134:SF3">
    <property type="entry name" value="TRAFFICKING PROTEIN PARTICLE COMPLEX SUBUNIT 13"/>
    <property type="match status" value="1"/>
</dbReference>
<evidence type="ECO:0000259" key="2">
    <source>
        <dbReference type="Pfam" id="PF06159"/>
    </source>
</evidence>